<feature type="transmembrane region" description="Helical" evidence="6">
    <location>
        <begin position="255"/>
        <end position="276"/>
    </location>
</feature>
<dbReference type="GO" id="GO:0005886">
    <property type="term" value="C:plasma membrane"/>
    <property type="evidence" value="ECO:0007669"/>
    <property type="project" value="UniProtKB-SubCell"/>
</dbReference>
<feature type="transmembrane region" description="Helical" evidence="6">
    <location>
        <begin position="160"/>
        <end position="179"/>
    </location>
</feature>
<dbReference type="InterPro" id="IPR020846">
    <property type="entry name" value="MFS_dom"/>
</dbReference>
<sequence length="426" mass="44108">MAVAVWSTAVVAYILAITGRTSFGVAGVEALDHFGIDASRLAVFTSVQVGVYALAQIPTGLAIDRFGPRRVLVAGALGMAVGQAVLALVGNYPLAVLARVIIGVADATAFLSVMRLLPAWIPPRQAPLFTQFTGSLGYVGQFISAVPFMMMLGVTGWTPAFLSVAGAAVLVAGLVWLIVRDGPGPVPGAAARYRRVVRPSPGESLRSLGVTLRRVVREPACWTGFFIHGSLMGQLSFTLVWGVPLMTLGMGLSPGQASAVLVVNTVVSVAAGPLHGMVSLRAGRRRPVVALVCTLASAVAWVVFLAPGTPRGLAAVIVLAVVVAGLAPVANTAFDVVRENVDREVTATGTGLANMGGFSAAMVAFQGVGLVLDRAAGGDTYTWGDFRVGFLAMGVVWAGGFIGLLALTVVMRRRGRRARAALTPVR</sequence>
<dbReference type="CDD" id="cd06174">
    <property type="entry name" value="MFS"/>
    <property type="match status" value="1"/>
</dbReference>
<evidence type="ECO:0000256" key="6">
    <source>
        <dbReference type="SAM" id="Phobius"/>
    </source>
</evidence>
<evidence type="ECO:0000256" key="2">
    <source>
        <dbReference type="ARBA" id="ARBA00022475"/>
    </source>
</evidence>
<feature type="domain" description="Major facilitator superfamily (MFS) profile" evidence="7">
    <location>
        <begin position="1"/>
        <end position="412"/>
    </location>
</feature>
<feature type="transmembrane region" description="Helical" evidence="6">
    <location>
        <begin position="220"/>
        <end position="243"/>
    </location>
</feature>
<evidence type="ECO:0000256" key="1">
    <source>
        <dbReference type="ARBA" id="ARBA00004651"/>
    </source>
</evidence>
<keyword evidence="4 6" id="KW-1133">Transmembrane helix</keyword>
<keyword evidence="2" id="KW-1003">Cell membrane</keyword>
<dbReference type="GO" id="GO:0022857">
    <property type="term" value="F:transmembrane transporter activity"/>
    <property type="evidence" value="ECO:0007669"/>
    <property type="project" value="InterPro"/>
</dbReference>
<feature type="transmembrane region" description="Helical" evidence="6">
    <location>
        <begin position="71"/>
        <end position="90"/>
    </location>
</feature>
<dbReference type="InterPro" id="IPR050189">
    <property type="entry name" value="MFS_Efflux_Transporters"/>
</dbReference>
<dbReference type="PANTHER" id="PTHR43124">
    <property type="entry name" value="PURINE EFFLUX PUMP PBUE"/>
    <property type="match status" value="1"/>
</dbReference>
<dbReference type="AlphaFoldDB" id="A0A3R8VV92"/>
<dbReference type="Gene3D" id="1.20.1250.20">
    <property type="entry name" value="MFS general substrate transporter like domains"/>
    <property type="match status" value="2"/>
</dbReference>
<dbReference type="InterPro" id="IPR036259">
    <property type="entry name" value="MFS_trans_sf"/>
</dbReference>
<evidence type="ECO:0000313" key="9">
    <source>
        <dbReference type="Proteomes" id="UP000276526"/>
    </source>
</evidence>
<evidence type="ECO:0000313" key="8">
    <source>
        <dbReference type="EMBL" id="RRO87714.1"/>
    </source>
</evidence>
<feature type="transmembrane region" description="Helical" evidence="6">
    <location>
        <begin position="388"/>
        <end position="410"/>
    </location>
</feature>
<evidence type="ECO:0000256" key="5">
    <source>
        <dbReference type="ARBA" id="ARBA00023136"/>
    </source>
</evidence>
<feature type="transmembrane region" description="Helical" evidence="6">
    <location>
        <begin position="96"/>
        <end position="117"/>
    </location>
</feature>
<dbReference type="InterPro" id="IPR011701">
    <property type="entry name" value="MFS"/>
</dbReference>
<comment type="caution">
    <text evidence="8">The sequence shown here is derived from an EMBL/GenBank/DDBJ whole genome shotgun (WGS) entry which is preliminary data.</text>
</comment>
<proteinExistence type="predicted"/>
<feature type="transmembrane region" description="Helical" evidence="6">
    <location>
        <begin position="312"/>
        <end position="334"/>
    </location>
</feature>
<organism evidence="8 9">
    <name type="scientific">Corynebacterium bovis</name>
    <dbReference type="NCBI Taxonomy" id="36808"/>
    <lineage>
        <taxon>Bacteria</taxon>
        <taxon>Bacillati</taxon>
        <taxon>Actinomycetota</taxon>
        <taxon>Actinomycetes</taxon>
        <taxon>Mycobacteriales</taxon>
        <taxon>Corynebacteriaceae</taxon>
        <taxon>Corynebacterium</taxon>
    </lineage>
</organism>
<feature type="transmembrane region" description="Helical" evidence="6">
    <location>
        <begin position="129"/>
        <end position="154"/>
    </location>
</feature>
<feature type="transmembrane region" description="Helical" evidence="6">
    <location>
        <begin position="346"/>
        <end position="368"/>
    </location>
</feature>
<dbReference type="PANTHER" id="PTHR43124:SF3">
    <property type="entry name" value="CHLORAMPHENICOL EFFLUX PUMP RV0191"/>
    <property type="match status" value="1"/>
</dbReference>
<comment type="subcellular location">
    <subcellularLocation>
        <location evidence="1">Cell membrane</location>
        <topology evidence="1">Multi-pass membrane protein</topology>
    </subcellularLocation>
</comment>
<evidence type="ECO:0000256" key="4">
    <source>
        <dbReference type="ARBA" id="ARBA00022989"/>
    </source>
</evidence>
<feature type="transmembrane region" description="Helical" evidence="6">
    <location>
        <begin position="288"/>
        <end position="306"/>
    </location>
</feature>
<dbReference type="EMBL" id="PQNK01000002">
    <property type="protein sequence ID" value="RRO87714.1"/>
    <property type="molecule type" value="Genomic_DNA"/>
</dbReference>
<feature type="transmembrane region" description="Helical" evidence="6">
    <location>
        <begin position="40"/>
        <end position="59"/>
    </location>
</feature>
<gene>
    <name evidence="8" type="ORF">CXF48_02105</name>
</gene>
<dbReference type="Pfam" id="PF07690">
    <property type="entry name" value="MFS_1"/>
    <property type="match status" value="1"/>
</dbReference>
<keyword evidence="5 6" id="KW-0472">Membrane</keyword>
<dbReference type="SUPFAM" id="SSF103473">
    <property type="entry name" value="MFS general substrate transporter"/>
    <property type="match status" value="1"/>
</dbReference>
<reference evidence="8 9" key="1">
    <citation type="submission" date="2018-01" db="EMBL/GenBank/DDBJ databases">
        <title>Twenty Corynebacterium bovis Genomes.</title>
        <authorList>
            <person name="Gulvik C.A."/>
        </authorList>
    </citation>
    <scope>NUCLEOTIDE SEQUENCE [LARGE SCALE GENOMIC DNA]</scope>
    <source>
        <strain evidence="8 9">F6900</strain>
    </source>
</reference>
<accession>A0A3R8VV92</accession>
<evidence type="ECO:0000259" key="7">
    <source>
        <dbReference type="PROSITE" id="PS50850"/>
    </source>
</evidence>
<dbReference type="Proteomes" id="UP000276526">
    <property type="component" value="Unassembled WGS sequence"/>
</dbReference>
<protein>
    <submittedName>
        <fullName evidence="8">MFS transporter</fullName>
    </submittedName>
</protein>
<keyword evidence="3 6" id="KW-0812">Transmembrane</keyword>
<name>A0A3R8VV92_9CORY</name>
<evidence type="ECO:0000256" key="3">
    <source>
        <dbReference type="ARBA" id="ARBA00022692"/>
    </source>
</evidence>
<dbReference type="PROSITE" id="PS50850">
    <property type="entry name" value="MFS"/>
    <property type="match status" value="1"/>
</dbReference>